<feature type="region of interest" description="Disordered" evidence="1">
    <location>
        <begin position="112"/>
        <end position="132"/>
    </location>
</feature>
<dbReference type="AlphaFoldDB" id="A0A1X7UMC2"/>
<dbReference type="EnsemblMetazoa" id="Aqu2.1.29130_001">
    <property type="protein sequence ID" value="Aqu2.1.29130_001"/>
    <property type="gene ID" value="Aqu2.1.29130"/>
</dbReference>
<dbReference type="InParanoid" id="A0A1X7UMC2"/>
<sequence>MATPEEEALRVQIADLNMALARNEPLIPLFANALQANGVIPEAVSLSAANQHNNAISRAGGLITSCMSSVKLTPSKFGVIVKVLTDVGLKESGDSLVRALIAKGGEIQETDGAQSYSGTANNEAQAVSGNGHTRDVDVSSVIKILDKVLNENQVAINDAFEGSIPDIARELSQCDIITKSVLKSPTYEAIIGNFRSGMRCTDTLLSLENYCFSFLQGLGNVGGPVNKAAKMLEKKWIEAVRKETGAEIEFKK</sequence>
<name>A0A1X7UMC2_AMPQE</name>
<protein>
    <submittedName>
        <fullName evidence="2">Uncharacterized protein</fullName>
    </submittedName>
</protein>
<accession>A0A1X7UMC2</accession>
<evidence type="ECO:0000313" key="2">
    <source>
        <dbReference type="EnsemblMetazoa" id="Aqu2.1.29130_001"/>
    </source>
</evidence>
<feature type="compositionally biased region" description="Polar residues" evidence="1">
    <location>
        <begin position="112"/>
        <end position="131"/>
    </location>
</feature>
<proteinExistence type="predicted"/>
<organism evidence="2">
    <name type="scientific">Amphimedon queenslandica</name>
    <name type="common">Sponge</name>
    <dbReference type="NCBI Taxonomy" id="400682"/>
    <lineage>
        <taxon>Eukaryota</taxon>
        <taxon>Metazoa</taxon>
        <taxon>Porifera</taxon>
        <taxon>Demospongiae</taxon>
        <taxon>Heteroscleromorpha</taxon>
        <taxon>Haplosclerida</taxon>
        <taxon>Niphatidae</taxon>
        <taxon>Amphimedon</taxon>
    </lineage>
</organism>
<reference evidence="2" key="1">
    <citation type="submission" date="2017-05" db="UniProtKB">
        <authorList>
            <consortium name="EnsemblMetazoa"/>
        </authorList>
    </citation>
    <scope>IDENTIFICATION</scope>
</reference>
<evidence type="ECO:0000256" key="1">
    <source>
        <dbReference type="SAM" id="MobiDB-lite"/>
    </source>
</evidence>